<comment type="similarity">
    <text evidence="3">Belongs to the CutC family.</text>
</comment>
<dbReference type="OrthoDB" id="7392499at2759"/>
<keyword evidence="7" id="KW-0479">Metal-binding</keyword>
<evidence type="ECO:0000256" key="6">
    <source>
        <dbReference type="ARBA" id="ARBA00022490"/>
    </source>
</evidence>
<dbReference type="HAMAP" id="MF_00795">
    <property type="entry name" value="CutC"/>
    <property type="match status" value="1"/>
</dbReference>
<dbReference type="HOGENOM" id="CLU_050555_3_2_1"/>
<comment type="function">
    <text evidence="10">May play a role in copper homeostasis. Can bind one Cu(1+) per subunit.</text>
</comment>
<dbReference type="eggNOG" id="KOG4013">
    <property type="taxonomic scope" value="Eukaryota"/>
</dbReference>
<dbReference type="GO" id="GO:0005737">
    <property type="term" value="C:cytoplasm"/>
    <property type="evidence" value="ECO:0007669"/>
    <property type="project" value="UniProtKB-SubCell"/>
</dbReference>
<dbReference type="GO" id="GO:0005507">
    <property type="term" value="F:copper ion binding"/>
    <property type="evidence" value="ECO:0000318"/>
    <property type="project" value="GO_Central"/>
</dbReference>
<comment type="subunit">
    <text evidence="4">Homotetramer.</text>
</comment>
<dbReference type="InterPro" id="IPR005627">
    <property type="entry name" value="CutC-like"/>
</dbReference>
<comment type="subcellular location">
    <subcellularLocation>
        <location evidence="2">Cytoplasm</location>
    </subcellularLocation>
    <subcellularLocation>
        <location evidence="1">Nucleus</location>
    </subcellularLocation>
</comment>
<evidence type="ECO:0000256" key="8">
    <source>
        <dbReference type="ARBA" id="ARBA00023008"/>
    </source>
</evidence>
<gene>
    <name evidence="11" type="ORF">NEMVEDRAFT_v1g118443</name>
</gene>
<keyword evidence="12" id="KW-1185">Reference proteome</keyword>
<evidence type="ECO:0000256" key="4">
    <source>
        <dbReference type="ARBA" id="ARBA00011881"/>
    </source>
</evidence>
<evidence type="ECO:0000256" key="10">
    <source>
        <dbReference type="ARBA" id="ARBA00055012"/>
    </source>
</evidence>
<protein>
    <recommendedName>
        <fullName evidence="5">Copper homeostasis protein cutC homolog</fullName>
    </recommendedName>
</protein>
<dbReference type="OMA" id="HRAFDQC"/>
<dbReference type="Proteomes" id="UP000001593">
    <property type="component" value="Unassembled WGS sequence"/>
</dbReference>
<evidence type="ECO:0000256" key="2">
    <source>
        <dbReference type="ARBA" id="ARBA00004496"/>
    </source>
</evidence>
<sequence length="249" mass="27350">MLLEICVDSVQSAINAEKGGASRVELCANLMEGGTTPSLGMLKIIKKLVSVPVFVIIRPRGGDFVYSESEFWVMKEDLKCLKSEGADGIVLGILEANGEIDRERCQELIDISRPLPVTFHRAFDMVRDPVLSLDILVSMGVERILTSGLDSTALEGLPIIKILVEHANKRIIIMPGGGITERNLERIVQGSGAVEFHCSARESVDSPVQKECRRSNVFMGGALRPPEFLHKYTGENMVKRLCAIVSQSR</sequence>
<reference evidence="11 12" key="1">
    <citation type="journal article" date="2007" name="Science">
        <title>Sea anemone genome reveals ancestral eumetazoan gene repertoire and genomic organization.</title>
        <authorList>
            <person name="Putnam N.H."/>
            <person name="Srivastava M."/>
            <person name="Hellsten U."/>
            <person name="Dirks B."/>
            <person name="Chapman J."/>
            <person name="Salamov A."/>
            <person name="Terry A."/>
            <person name="Shapiro H."/>
            <person name="Lindquist E."/>
            <person name="Kapitonov V.V."/>
            <person name="Jurka J."/>
            <person name="Genikhovich G."/>
            <person name="Grigoriev I.V."/>
            <person name="Lucas S.M."/>
            <person name="Steele R.E."/>
            <person name="Finnerty J.R."/>
            <person name="Technau U."/>
            <person name="Martindale M.Q."/>
            <person name="Rokhsar D.S."/>
        </authorList>
    </citation>
    <scope>NUCLEOTIDE SEQUENCE [LARGE SCALE GENOMIC DNA]</scope>
    <source>
        <strain evidence="12">CH2 X CH6</strain>
    </source>
</reference>
<dbReference type="InterPro" id="IPR036822">
    <property type="entry name" value="CutC-like_dom_sf"/>
</dbReference>
<accession>A7SHG1</accession>
<dbReference type="Gene3D" id="3.20.20.380">
    <property type="entry name" value="Copper homeostasis (CutC) domain"/>
    <property type="match status" value="1"/>
</dbReference>
<evidence type="ECO:0000313" key="12">
    <source>
        <dbReference type="Proteomes" id="UP000001593"/>
    </source>
</evidence>
<dbReference type="STRING" id="45351.A7SHG1"/>
<dbReference type="PhylomeDB" id="A7SHG1"/>
<evidence type="ECO:0000256" key="3">
    <source>
        <dbReference type="ARBA" id="ARBA00007768"/>
    </source>
</evidence>
<dbReference type="FunFam" id="3.20.20.380:FF:000002">
    <property type="entry name" value="copper homeostasis protein cutC homolog"/>
    <property type="match status" value="1"/>
</dbReference>
<evidence type="ECO:0000256" key="7">
    <source>
        <dbReference type="ARBA" id="ARBA00022723"/>
    </source>
</evidence>
<dbReference type="EMBL" id="DS469659">
    <property type="protein sequence ID" value="EDO36886.1"/>
    <property type="molecule type" value="Genomic_DNA"/>
</dbReference>
<organism evidence="11 12">
    <name type="scientific">Nematostella vectensis</name>
    <name type="common">Starlet sea anemone</name>
    <dbReference type="NCBI Taxonomy" id="45351"/>
    <lineage>
        <taxon>Eukaryota</taxon>
        <taxon>Metazoa</taxon>
        <taxon>Cnidaria</taxon>
        <taxon>Anthozoa</taxon>
        <taxon>Hexacorallia</taxon>
        <taxon>Actiniaria</taxon>
        <taxon>Edwardsiidae</taxon>
        <taxon>Nematostella</taxon>
    </lineage>
</organism>
<dbReference type="SUPFAM" id="SSF110395">
    <property type="entry name" value="CutC-like"/>
    <property type="match status" value="1"/>
</dbReference>
<name>A7SHG1_NEMVE</name>
<evidence type="ECO:0000256" key="9">
    <source>
        <dbReference type="ARBA" id="ARBA00023242"/>
    </source>
</evidence>
<dbReference type="AlphaFoldDB" id="A7SHG1"/>
<keyword evidence="8" id="KW-0186">Copper</keyword>
<dbReference type="PANTHER" id="PTHR12598:SF0">
    <property type="entry name" value="COPPER HOMEOSTASIS PROTEIN CUTC HOMOLOG"/>
    <property type="match status" value="1"/>
</dbReference>
<keyword evidence="6" id="KW-0963">Cytoplasm</keyword>
<dbReference type="PANTHER" id="PTHR12598">
    <property type="entry name" value="COPPER HOMEOSTASIS PROTEIN CUTC"/>
    <property type="match status" value="1"/>
</dbReference>
<dbReference type="Pfam" id="PF03932">
    <property type="entry name" value="CutC"/>
    <property type="match status" value="1"/>
</dbReference>
<evidence type="ECO:0000256" key="1">
    <source>
        <dbReference type="ARBA" id="ARBA00004123"/>
    </source>
</evidence>
<keyword evidence="9" id="KW-0539">Nucleus</keyword>
<evidence type="ECO:0000313" key="11">
    <source>
        <dbReference type="EMBL" id="EDO36886.1"/>
    </source>
</evidence>
<proteinExistence type="inferred from homology"/>
<dbReference type="InParanoid" id="A7SHG1"/>
<dbReference type="GO" id="GO:0005634">
    <property type="term" value="C:nucleus"/>
    <property type="evidence" value="ECO:0007669"/>
    <property type="project" value="UniProtKB-SubCell"/>
</dbReference>
<evidence type="ECO:0000256" key="5">
    <source>
        <dbReference type="ARBA" id="ARBA00019014"/>
    </source>
</evidence>
<dbReference type="KEGG" id="nve:5508377"/>